<accession>A0A4V3CPI0</accession>
<comment type="caution">
    <text evidence="5">The sequence shown here is derived from an EMBL/GenBank/DDBJ whole genome shotgun (WGS) entry which is preliminary data.</text>
</comment>
<keyword evidence="4" id="KW-1133">Transmembrane helix</keyword>
<dbReference type="RefSeq" id="WP_067488954.1">
    <property type="nucleotide sequence ID" value="NZ_SNXK01000004.1"/>
</dbReference>
<name>A0A4V3CPI0_NOCIG</name>
<evidence type="ECO:0000313" key="6">
    <source>
        <dbReference type="Proteomes" id="UP000295087"/>
    </source>
</evidence>
<evidence type="ECO:0000256" key="2">
    <source>
        <dbReference type="ARBA" id="ARBA00023136"/>
    </source>
</evidence>
<protein>
    <submittedName>
        <fullName evidence="5">Mce-associated membrane protein</fullName>
    </submittedName>
</protein>
<evidence type="ECO:0000256" key="1">
    <source>
        <dbReference type="ARBA" id="ARBA00004370"/>
    </source>
</evidence>
<dbReference type="Proteomes" id="UP000295087">
    <property type="component" value="Unassembled WGS sequence"/>
</dbReference>
<keyword evidence="6" id="KW-1185">Reference proteome</keyword>
<sequence>MTTEPDNPLADDPSPESSAPVTEPRRKTLRRMLFPAAAVTTIGAVAIATLLAVDNHRIRAREQARDAALQAACAYAPTLASYDAKDLDTYFAAVLAGATGAWRTEFDATSKDLREVLVQGQVVSTVGNVTCAIESADETTARAVAVINQTITSLGTRGTPAPGQLSVNMSLRRDTDRWLVSELSTPLLTR</sequence>
<comment type="subcellular location">
    <subcellularLocation>
        <location evidence="1">Membrane</location>
    </subcellularLocation>
</comment>
<evidence type="ECO:0000256" key="4">
    <source>
        <dbReference type="SAM" id="Phobius"/>
    </source>
</evidence>
<keyword evidence="2 4" id="KW-0472">Membrane</keyword>
<dbReference type="GO" id="GO:0016020">
    <property type="term" value="C:membrane"/>
    <property type="evidence" value="ECO:0007669"/>
    <property type="project" value="UniProtKB-SubCell"/>
</dbReference>
<evidence type="ECO:0000256" key="3">
    <source>
        <dbReference type="SAM" id="MobiDB-lite"/>
    </source>
</evidence>
<dbReference type="PANTHER" id="PTHR37042:SF4">
    <property type="entry name" value="OUTER MEMBRANE PROTEIN RV1973"/>
    <property type="match status" value="1"/>
</dbReference>
<dbReference type="PANTHER" id="PTHR37042">
    <property type="entry name" value="OUTER MEMBRANE PROTEIN RV1973"/>
    <property type="match status" value="1"/>
</dbReference>
<dbReference type="AlphaFoldDB" id="A0A4V3CPI0"/>
<proteinExistence type="predicted"/>
<dbReference type="EMBL" id="SNXK01000004">
    <property type="protein sequence ID" value="TDP38022.1"/>
    <property type="molecule type" value="Genomic_DNA"/>
</dbReference>
<feature type="region of interest" description="Disordered" evidence="3">
    <location>
        <begin position="1"/>
        <end position="25"/>
    </location>
</feature>
<gene>
    <name evidence="5" type="ORF">DFR75_104374</name>
</gene>
<reference evidence="5 6" key="1">
    <citation type="submission" date="2019-03" db="EMBL/GenBank/DDBJ databases">
        <title>Genomic Encyclopedia of Type Strains, Phase IV (KMG-IV): sequencing the most valuable type-strain genomes for metagenomic binning, comparative biology and taxonomic classification.</title>
        <authorList>
            <person name="Goeker M."/>
        </authorList>
    </citation>
    <scope>NUCLEOTIDE SEQUENCE [LARGE SCALE GENOMIC DNA]</scope>
    <source>
        <strain evidence="5 6">DSM 44496</strain>
    </source>
</reference>
<keyword evidence="4" id="KW-0812">Transmembrane</keyword>
<feature type="transmembrane region" description="Helical" evidence="4">
    <location>
        <begin position="32"/>
        <end position="53"/>
    </location>
</feature>
<organism evidence="5 6">
    <name type="scientific">Nocardia ignorata</name>
    <dbReference type="NCBI Taxonomy" id="145285"/>
    <lineage>
        <taxon>Bacteria</taxon>
        <taxon>Bacillati</taxon>
        <taxon>Actinomycetota</taxon>
        <taxon>Actinomycetes</taxon>
        <taxon>Mycobacteriales</taxon>
        <taxon>Nocardiaceae</taxon>
        <taxon>Nocardia</taxon>
    </lineage>
</organism>
<evidence type="ECO:0000313" key="5">
    <source>
        <dbReference type="EMBL" id="TDP38022.1"/>
    </source>
</evidence>